<name>A0A699L8L8_TANCI</name>
<reference evidence="1" key="1">
    <citation type="journal article" date="2019" name="Sci. Rep.">
        <title>Draft genome of Tanacetum cinerariifolium, the natural source of mosquito coil.</title>
        <authorList>
            <person name="Yamashiro T."/>
            <person name="Shiraishi A."/>
            <person name="Satake H."/>
            <person name="Nakayama K."/>
        </authorList>
    </citation>
    <scope>NUCLEOTIDE SEQUENCE</scope>
</reference>
<accession>A0A699L8L8</accession>
<feature type="non-terminal residue" evidence="1">
    <location>
        <position position="348"/>
    </location>
</feature>
<protein>
    <submittedName>
        <fullName evidence="1">Uncharacterized protein</fullName>
    </submittedName>
</protein>
<gene>
    <name evidence="1" type="ORF">Tci_703123</name>
</gene>
<evidence type="ECO:0000313" key="1">
    <source>
        <dbReference type="EMBL" id="GFB31152.1"/>
    </source>
</evidence>
<organism evidence="1">
    <name type="scientific">Tanacetum cinerariifolium</name>
    <name type="common">Dalmatian daisy</name>
    <name type="synonym">Chrysanthemum cinerariifolium</name>
    <dbReference type="NCBI Taxonomy" id="118510"/>
    <lineage>
        <taxon>Eukaryota</taxon>
        <taxon>Viridiplantae</taxon>
        <taxon>Streptophyta</taxon>
        <taxon>Embryophyta</taxon>
        <taxon>Tracheophyta</taxon>
        <taxon>Spermatophyta</taxon>
        <taxon>Magnoliopsida</taxon>
        <taxon>eudicotyledons</taxon>
        <taxon>Gunneridae</taxon>
        <taxon>Pentapetalae</taxon>
        <taxon>asterids</taxon>
        <taxon>campanulids</taxon>
        <taxon>Asterales</taxon>
        <taxon>Asteraceae</taxon>
        <taxon>Asteroideae</taxon>
        <taxon>Anthemideae</taxon>
        <taxon>Anthemidinae</taxon>
        <taxon>Tanacetum</taxon>
    </lineage>
</organism>
<dbReference type="EMBL" id="BKCJ010599245">
    <property type="protein sequence ID" value="GFB31152.1"/>
    <property type="molecule type" value="Genomic_DNA"/>
</dbReference>
<comment type="caution">
    <text evidence="1">The sequence shown here is derived from an EMBL/GenBank/DDBJ whole genome shotgun (WGS) entry which is preliminary data.</text>
</comment>
<dbReference type="AlphaFoldDB" id="A0A699L8L8"/>
<feature type="non-terminal residue" evidence="1">
    <location>
        <position position="1"/>
    </location>
</feature>
<proteinExistence type="predicted"/>
<sequence>NFNGSSSKSLDQIHDRLQKLISQLEILDESLSQEDINLKFLRRLPTKWRTHTLIRRNKIDLEDQSLDDLFNNLKIYKAEVKSSYSISPTTQNIAFVSSQNTDSTNELVSAVASVCATSTKVLVYALPNVDNLSDAIIYSFFASQSNSPQEWPYMAVDIDTLTQSINYQPVVAENQPNSSACIQENLIAGTCGKEAESVQQYVLLPLWSSVVTRQRNMMKRLKERLKERVLTPVTAVGLNSTNNTNIFSAPGPSNTAVSPTFKIGGKSLFLDHSQYHDDPNMPALEDITYSDDEEDVGAEADFSNLETCITVSPIPTIRVHKDPPITQIIGDLSSAPQTRSMTRMVKDQ</sequence>